<dbReference type="EMBL" id="FOZK01000001">
    <property type="protein sequence ID" value="SFR85097.1"/>
    <property type="molecule type" value="Genomic_DNA"/>
</dbReference>
<sequence>MTDDSVAFDAVLDLCRDGHRRIVLGVLADQDRPLTMQDLAKAIVRHNHHTPFPAVSGETVTEVQHALHHRHVPKLVASNVVDYDAARRTVAPTGFDRLQPALSAILDADPDLSPPLEL</sequence>
<dbReference type="Proteomes" id="UP000199062">
    <property type="component" value="Unassembled WGS sequence"/>
</dbReference>
<name>A0A1I6K1P9_9EURY</name>
<dbReference type="OrthoDB" id="247722at2157"/>
<accession>A0A1I6K1P9</accession>
<protein>
    <recommendedName>
        <fullName evidence="1">DUF7344 domain-containing protein</fullName>
    </recommendedName>
</protein>
<evidence type="ECO:0000313" key="3">
    <source>
        <dbReference type="Proteomes" id="UP000199062"/>
    </source>
</evidence>
<feature type="domain" description="DUF7344" evidence="1">
    <location>
        <begin position="13"/>
        <end position="90"/>
    </location>
</feature>
<proteinExistence type="predicted"/>
<organism evidence="2 3">
    <name type="scientific">Halomicrobium zhouii</name>
    <dbReference type="NCBI Taxonomy" id="767519"/>
    <lineage>
        <taxon>Archaea</taxon>
        <taxon>Methanobacteriati</taxon>
        <taxon>Methanobacteriota</taxon>
        <taxon>Stenosarchaea group</taxon>
        <taxon>Halobacteria</taxon>
        <taxon>Halobacteriales</taxon>
        <taxon>Haloarculaceae</taxon>
        <taxon>Halomicrobium</taxon>
    </lineage>
</organism>
<evidence type="ECO:0000313" key="2">
    <source>
        <dbReference type="EMBL" id="SFR85097.1"/>
    </source>
</evidence>
<keyword evidence="3" id="KW-1185">Reference proteome</keyword>
<dbReference type="STRING" id="767519.SAMN05216559_0031"/>
<gene>
    <name evidence="2" type="ORF">SAMN05216559_0031</name>
</gene>
<dbReference type="InterPro" id="IPR055768">
    <property type="entry name" value="DUF7344"/>
</dbReference>
<dbReference type="Pfam" id="PF24035">
    <property type="entry name" value="DUF7344"/>
    <property type="match status" value="1"/>
</dbReference>
<evidence type="ECO:0000259" key="1">
    <source>
        <dbReference type="Pfam" id="PF24035"/>
    </source>
</evidence>
<dbReference type="RefSeq" id="WP_089812722.1">
    <property type="nucleotide sequence ID" value="NZ_FOZK01000001.1"/>
</dbReference>
<dbReference type="AlphaFoldDB" id="A0A1I6K1P9"/>
<reference evidence="2 3" key="1">
    <citation type="submission" date="2016-10" db="EMBL/GenBank/DDBJ databases">
        <authorList>
            <person name="de Groot N.N."/>
        </authorList>
    </citation>
    <scope>NUCLEOTIDE SEQUENCE [LARGE SCALE GENOMIC DNA]</scope>
    <source>
        <strain evidence="2 3">CGMCC 1.10457</strain>
    </source>
</reference>